<evidence type="ECO:0000256" key="3">
    <source>
        <dbReference type="ARBA" id="ARBA00022884"/>
    </source>
</evidence>
<dbReference type="Pfam" id="PF03948">
    <property type="entry name" value="Ribosomal_L9_C"/>
    <property type="match status" value="1"/>
</dbReference>
<comment type="similarity">
    <text evidence="1 7">Belongs to the bacterial ribosomal protein bL9 family.</text>
</comment>
<dbReference type="GO" id="GO:0019843">
    <property type="term" value="F:rRNA binding"/>
    <property type="evidence" value="ECO:0007669"/>
    <property type="project" value="UniProtKB-UniRule"/>
</dbReference>
<dbReference type="AlphaFoldDB" id="A0A1H8HNS8"/>
<keyword evidence="8" id="KW-0175">Coiled coil</keyword>
<dbReference type="RefSeq" id="WP_074745899.1">
    <property type="nucleotide sequence ID" value="NZ_FOCT01000005.1"/>
</dbReference>
<dbReference type="SUPFAM" id="SSF55658">
    <property type="entry name" value="L9 N-domain-like"/>
    <property type="match status" value="1"/>
</dbReference>
<gene>
    <name evidence="7" type="primary">rplI</name>
    <name evidence="10" type="ORF">SAMN05216404_105184</name>
</gene>
<dbReference type="NCBIfam" id="TIGR00158">
    <property type="entry name" value="L9"/>
    <property type="match status" value="1"/>
</dbReference>
<dbReference type="GO" id="GO:1990904">
    <property type="term" value="C:ribonucleoprotein complex"/>
    <property type="evidence" value="ECO:0007669"/>
    <property type="project" value="UniProtKB-KW"/>
</dbReference>
<evidence type="ECO:0000313" key="11">
    <source>
        <dbReference type="Proteomes" id="UP000183898"/>
    </source>
</evidence>
<evidence type="ECO:0000256" key="4">
    <source>
        <dbReference type="ARBA" id="ARBA00022980"/>
    </source>
</evidence>
<keyword evidence="5 7" id="KW-0687">Ribonucleoprotein</keyword>
<dbReference type="GO" id="GO:0005840">
    <property type="term" value="C:ribosome"/>
    <property type="evidence" value="ECO:0007669"/>
    <property type="project" value="UniProtKB-KW"/>
</dbReference>
<keyword evidence="2 7" id="KW-0699">rRNA-binding</keyword>
<dbReference type="InterPro" id="IPR009027">
    <property type="entry name" value="Ribosomal_bL9/RNase_H1_N"/>
</dbReference>
<keyword evidence="3 7" id="KW-0694">RNA-binding</keyword>
<organism evidence="10 11">
    <name type="scientific">Nitrosospira multiformis</name>
    <dbReference type="NCBI Taxonomy" id="1231"/>
    <lineage>
        <taxon>Bacteria</taxon>
        <taxon>Pseudomonadati</taxon>
        <taxon>Pseudomonadota</taxon>
        <taxon>Betaproteobacteria</taxon>
        <taxon>Nitrosomonadales</taxon>
        <taxon>Nitrosomonadaceae</taxon>
        <taxon>Nitrosospira</taxon>
    </lineage>
</organism>
<dbReference type="EMBL" id="FOCT01000005">
    <property type="protein sequence ID" value="SEN57607.1"/>
    <property type="molecule type" value="Genomic_DNA"/>
</dbReference>
<reference evidence="10 11" key="1">
    <citation type="submission" date="2016-10" db="EMBL/GenBank/DDBJ databases">
        <authorList>
            <person name="de Groot N.N."/>
        </authorList>
    </citation>
    <scope>NUCLEOTIDE SEQUENCE [LARGE SCALE GENOMIC DNA]</scope>
    <source>
        <strain evidence="10 11">Nl18</strain>
    </source>
</reference>
<accession>A0A1H8HNS8</accession>
<dbReference type="InterPro" id="IPR020070">
    <property type="entry name" value="Ribosomal_bL9_N"/>
</dbReference>
<feature type="domain" description="Ribosomal protein L9" evidence="9">
    <location>
        <begin position="13"/>
        <end position="40"/>
    </location>
</feature>
<dbReference type="HAMAP" id="MF_00503">
    <property type="entry name" value="Ribosomal_bL9"/>
    <property type="match status" value="1"/>
</dbReference>
<dbReference type="Pfam" id="PF01281">
    <property type="entry name" value="Ribosomal_L9_N"/>
    <property type="match status" value="1"/>
</dbReference>
<dbReference type="InterPro" id="IPR036791">
    <property type="entry name" value="Ribosomal_bL9_C_sf"/>
</dbReference>
<name>A0A1H8HNS8_9PROT</name>
<dbReference type="InterPro" id="IPR020594">
    <property type="entry name" value="Ribosomal_bL9_bac/chp"/>
</dbReference>
<dbReference type="GO" id="GO:0006412">
    <property type="term" value="P:translation"/>
    <property type="evidence" value="ECO:0007669"/>
    <property type="project" value="UniProtKB-UniRule"/>
</dbReference>
<evidence type="ECO:0000256" key="6">
    <source>
        <dbReference type="ARBA" id="ARBA00035292"/>
    </source>
</evidence>
<dbReference type="InterPro" id="IPR036935">
    <property type="entry name" value="Ribosomal_bL9_N_sf"/>
</dbReference>
<dbReference type="SUPFAM" id="SSF55653">
    <property type="entry name" value="Ribosomal protein L9 C-domain"/>
    <property type="match status" value="1"/>
</dbReference>
<dbReference type="Gene3D" id="3.40.5.10">
    <property type="entry name" value="Ribosomal protein L9, N-terminal domain"/>
    <property type="match status" value="1"/>
</dbReference>
<evidence type="ECO:0000256" key="1">
    <source>
        <dbReference type="ARBA" id="ARBA00010605"/>
    </source>
</evidence>
<dbReference type="InterPro" id="IPR020069">
    <property type="entry name" value="Ribosomal_bL9_C"/>
</dbReference>
<proteinExistence type="inferred from homology"/>
<evidence type="ECO:0000256" key="2">
    <source>
        <dbReference type="ARBA" id="ARBA00022730"/>
    </source>
</evidence>
<dbReference type="Gene3D" id="3.10.430.100">
    <property type="entry name" value="Ribosomal protein L9, C-terminal domain"/>
    <property type="match status" value="1"/>
</dbReference>
<evidence type="ECO:0000256" key="5">
    <source>
        <dbReference type="ARBA" id="ARBA00023274"/>
    </source>
</evidence>
<protein>
    <recommendedName>
        <fullName evidence="6 7">Large ribosomal subunit protein bL9</fullName>
    </recommendedName>
</protein>
<dbReference type="PROSITE" id="PS00651">
    <property type="entry name" value="RIBOSOMAL_L9"/>
    <property type="match status" value="1"/>
</dbReference>
<dbReference type="Proteomes" id="UP000183898">
    <property type="component" value="Unassembled WGS sequence"/>
</dbReference>
<evidence type="ECO:0000313" key="10">
    <source>
        <dbReference type="EMBL" id="SEN57607.1"/>
    </source>
</evidence>
<evidence type="ECO:0000259" key="9">
    <source>
        <dbReference type="PROSITE" id="PS00651"/>
    </source>
</evidence>
<comment type="function">
    <text evidence="7">Binds to the 23S rRNA.</text>
</comment>
<dbReference type="PANTHER" id="PTHR21368">
    <property type="entry name" value="50S RIBOSOMAL PROTEIN L9"/>
    <property type="match status" value="1"/>
</dbReference>
<dbReference type="InterPro" id="IPR000244">
    <property type="entry name" value="Ribosomal_bL9"/>
</dbReference>
<dbReference type="GO" id="GO:0003735">
    <property type="term" value="F:structural constituent of ribosome"/>
    <property type="evidence" value="ECO:0007669"/>
    <property type="project" value="InterPro"/>
</dbReference>
<feature type="coiled-coil region" evidence="8">
    <location>
        <begin position="37"/>
        <end position="82"/>
    </location>
</feature>
<evidence type="ECO:0000256" key="8">
    <source>
        <dbReference type="SAM" id="Coils"/>
    </source>
</evidence>
<evidence type="ECO:0000256" key="7">
    <source>
        <dbReference type="HAMAP-Rule" id="MF_00503"/>
    </source>
</evidence>
<keyword evidence="4 7" id="KW-0689">Ribosomal protein</keyword>
<sequence length="151" mass="16133">MQIILMEKVVNLGQLGDVVKVKNGYARNFLIPQGKAKRATQAAVAEFEAKRAELEKTQADILAAAQARAAKLEGLMLQVTQKAGVDGKLFGSVTNADIEDALKAQGFEVERSMIRMPQGSLKQVGDHPVTVVLHTDVAAHIVVSVLGESVS</sequence>